<dbReference type="GO" id="GO:0005794">
    <property type="term" value="C:Golgi apparatus"/>
    <property type="evidence" value="ECO:0007669"/>
    <property type="project" value="TreeGrafter"/>
</dbReference>
<dbReference type="InterPro" id="IPR050310">
    <property type="entry name" value="VPS10-sortilin"/>
</dbReference>
<proteinExistence type="predicted"/>
<dbReference type="GO" id="GO:0016020">
    <property type="term" value="C:membrane"/>
    <property type="evidence" value="ECO:0007669"/>
    <property type="project" value="TreeGrafter"/>
</dbReference>
<evidence type="ECO:0000259" key="1">
    <source>
        <dbReference type="Pfam" id="PF15901"/>
    </source>
</evidence>
<dbReference type="AlphaFoldDB" id="A0A7R9EYT5"/>
<sequence>MGVVGSDFGFVHNIVLHTCIRNKSSSYDPYAVPSSCKPGNFYNQTKGYRKIPGDACEGGNDQLYLPARLPCPYKEKKEFLIVAQRQRIIRVDLEDPKLEILPISQNLAECHCN</sequence>
<dbReference type="InterPro" id="IPR031777">
    <property type="entry name" value="Sortilin_C"/>
</dbReference>
<dbReference type="Gene3D" id="3.30.60.270">
    <property type="match status" value="1"/>
</dbReference>
<gene>
    <name evidence="2" type="ORF">TBIB3V08_LOCUS6304</name>
</gene>
<organism evidence="2">
    <name type="scientific">Timema bartmani</name>
    <dbReference type="NCBI Taxonomy" id="61472"/>
    <lineage>
        <taxon>Eukaryota</taxon>
        <taxon>Metazoa</taxon>
        <taxon>Ecdysozoa</taxon>
        <taxon>Arthropoda</taxon>
        <taxon>Hexapoda</taxon>
        <taxon>Insecta</taxon>
        <taxon>Pterygota</taxon>
        <taxon>Neoptera</taxon>
        <taxon>Polyneoptera</taxon>
        <taxon>Phasmatodea</taxon>
        <taxon>Timematodea</taxon>
        <taxon>Timematoidea</taxon>
        <taxon>Timematidae</taxon>
        <taxon>Timema</taxon>
    </lineage>
</organism>
<dbReference type="EMBL" id="OD566403">
    <property type="protein sequence ID" value="CAD7443908.1"/>
    <property type="molecule type" value="Genomic_DNA"/>
</dbReference>
<accession>A0A7R9EYT5</accession>
<dbReference type="FunFam" id="3.30.60.270:FF:000002">
    <property type="entry name" value="Sortilin-related receptor isoform A"/>
    <property type="match status" value="1"/>
</dbReference>
<evidence type="ECO:0000313" key="2">
    <source>
        <dbReference type="EMBL" id="CAD7443908.1"/>
    </source>
</evidence>
<dbReference type="PANTHER" id="PTHR12106:SF27">
    <property type="entry name" value="SORTILIN-RELATED RECEPTOR"/>
    <property type="match status" value="1"/>
</dbReference>
<reference evidence="2" key="1">
    <citation type="submission" date="2020-11" db="EMBL/GenBank/DDBJ databases">
        <authorList>
            <person name="Tran Van P."/>
        </authorList>
    </citation>
    <scope>NUCLEOTIDE SEQUENCE</scope>
</reference>
<dbReference type="Pfam" id="PF15901">
    <property type="entry name" value="Sortilin_C"/>
    <property type="match status" value="1"/>
</dbReference>
<dbReference type="PANTHER" id="PTHR12106">
    <property type="entry name" value="SORTILIN RELATED"/>
    <property type="match status" value="1"/>
</dbReference>
<protein>
    <recommendedName>
        <fullName evidence="1">Sortilin C-terminal domain-containing protein</fullName>
    </recommendedName>
</protein>
<name>A0A7R9EYT5_9NEOP</name>
<feature type="domain" description="Sortilin C-terminal" evidence="1">
    <location>
        <begin position="7"/>
        <end position="71"/>
    </location>
</feature>
<dbReference type="GO" id="GO:0006892">
    <property type="term" value="P:post-Golgi vesicle-mediated transport"/>
    <property type="evidence" value="ECO:0007669"/>
    <property type="project" value="TreeGrafter"/>
</dbReference>